<accession>A0A1F6WZB9</accession>
<dbReference type="EMBL" id="MFUP01000014">
    <property type="protein sequence ID" value="OGI87246.1"/>
    <property type="molecule type" value="Genomic_DNA"/>
</dbReference>
<feature type="transmembrane region" description="Helical" evidence="1">
    <location>
        <begin position="54"/>
        <end position="72"/>
    </location>
</feature>
<comment type="caution">
    <text evidence="2">The sequence shown here is derived from an EMBL/GenBank/DDBJ whole genome shotgun (WGS) entry which is preliminary data.</text>
</comment>
<proteinExistence type="predicted"/>
<keyword evidence="1" id="KW-1133">Transmembrane helix</keyword>
<evidence type="ECO:0000313" key="2">
    <source>
        <dbReference type="EMBL" id="OGI87246.1"/>
    </source>
</evidence>
<dbReference type="AlphaFoldDB" id="A0A1F6WZB9"/>
<sequence>MKEKRIIELLTQAKNQIVPEKVWLNQILDSDFKKKEGRFFININNLIDQIRFKFILPTGVALVALVLIFFNIQVEVRIARQADALTSELIETIILDDNYFQQIEEEDLIMATGNSEDLHSFDQFYDENDI</sequence>
<dbReference type="Proteomes" id="UP000185809">
    <property type="component" value="Unassembled WGS sequence"/>
</dbReference>
<gene>
    <name evidence="2" type="ORF">A2995_01025</name>
</gene>
<protein>
    <submittedName>
        <fullName evidence="2">Uncharacterized protein</fullName>
    </submittedName>
</protein>
<keyword evidence="1" id="KW-0812">Transmembrane</keyword>
<evidence type="ECO:0000256" key="1">
    <source>
        <dbReference type="SAM" id="Phobius"/>
    </source>
</evidence>
<organism evidence="2 3">
    <name type="scientific">Candidatus Nomurabacteria bacterium RIFCSPLOWO2_01_FULL_33_24</name>
    <dbReference type="NCBI Taxonomy" id="1801765"/>
    <lineage>
        <taxon>Bacteria</taxon>
        <taxon>Candidatus Nomuraibacteriota</taxon>
    </lineage>
</organism>
<name>A0A1F6WZB9_9BACT</name>
<reference evidence="2 3" key="1">
    <citation type="journal article" date="2016" name="Nat. Commun.">
        <title>Thousands of microbial genomes shed light on interconnected biogeochemical processes in an aquifer system.</title>
        <authorList>
            <person name="Anantharaman K."/>
            <person name="Brown C.T."/>
            <person name="Hug L.A."/>
            <person name="Sharon I."/>
            <person name="Castelle C.J."/>
            <person name="Probst A.J."/>
            <person name="Thomas B.C."/>
            <person name="Singh A."/>
            <person name="Wilkins M.J."/>
            <person name="Karaoz U."/>
            <person name="Brodie E.L."/>
            <person name="Williams K.H."/>
            <person name="Hubbard S.S."/>
            <person name="Banfield J.F."/>
        </authorList>
    </citation>
    <scope>NUCLEOTIDE SEQUENCE [LARGE SCALE GENOMIC DNA]</scope>
</reference>
<keyword evidence="1" id="KW-0472">Membrane</keyword>
<evidence type="ECO:0000313" key="3">
    <source>
        <dbReference type="Proteomes" id="UP000185809"/>
    </source>
</evidence>